<dbReference type="PANTHER" id="PTHR48449">
    <property type="entry name" value="DUF1985 DOMAIN-CONTAINING PROTEIN"/>
    <property type="match status" value="1"/>
</dbReference>
<dbReference type="PANTHER" id="PTHR48449:SF1">
    <property type="entry name" value="DUF1985 DOMAIN-CONTAINING PROTEIN"/>
    <property type="match status" value="1"/>
</dbReference>
<reference evidence="1" key="1">
    <citation type="journal article" date="2023" name="Plant J.">
        <title>Genome sequences and population genomics provide insights into the demographic history, inbreeding, and mutation load of two 'living fossil' tree species of Dipteronia.</title>
        <authorList>
            <person name="Feng Y."/>
            <person name="Comes H.P."/>
            <person name="Chen J."/>
            <person name="Zhu S."/>
            <person name="Lu R."/>
            <person name="Zhang X."/>
            <person name="Li P."/>
            <person name="Qiu J."/>
            <person name="Olsen K.M."/>
            <person name="Qiu Y."/>
        </authorList>
    </citation>
    <scope>NUCLEOTIDE SEQUENCE</scope>
    <source>
        <strain evidence="1">KIB01</strain>
    </source>
</reference>
<dbReference type="EMBL" id="JANJYI010000008">
    <property type="protein sequence ID" value="KAK2638406.1"/>
    <property type="molecule type" value="Genomic_DNA"/>
</dbReference>
<dbReference type="Proteomes" id="UP001280121">
    <property type="component" value="Unassembled WGS sequence"/>
</dbReference>
<dbReference type="AlphaFoldDB" id="A0AAD9TMA2"/>
<evidence type="ECO:0000313" key="2">
    <source>
        <dbReference type="Proteomes" id="UP001280121"/>
    </source>
</evidence>
<evidence type="ECO:0000313" key="1">
    <source>
        <dbReference type="EMBL" id="KAK2638406.1"/>
    </source>
</evidence>
<accession>A0AAD9TMA2</accession>
<organism evidence="1 2">
    <name type="scientific">Dipteronia dyeriana</name>
    <dbReference type="NCBI Taxonomy" id="168575"/>
    <lineage>
        <taxon>Eukaryota</taxon>
        <taxon>Viridiplantae</taxon>
        <taxon>Streptophyta</taxon>
        <taxon>Embryophyta</taxon>
        <taxon>Tracheophyta</taxon>
        <taxon>Spermatophyta</taxon>
        <taxon>Magnoliopsida</taxon>
        <taxon>eudicotyledons</taxon>
        <taxon>Gunneridae</taxon>
        <taxon>Pentapetalae</taxon>
        <taxon>rosids</taxon>
        <taxon>malvids</taxon>
        <taxon>Sapindales</taxon>
        <taxon>Sapindaceae</taxon>
        <taxon>Hippocastanoideae</taxon>
        <taxon>Acereae</taxon>
        <taxon>Dipteronia</taxon>
    </lineage>
</organism>
<keyword evidence="2" id="KW-1185">Reference proteome</keyword>
<proteinExistence type="predicted"/>
<sequence>MTNRLKKLLKTPKEEWYEGKLTRHDHFDAIRVIDDALNQVPIEIAVENRRQFMASCFGHFMTIHGRMKFLGGVIHRLLLREVHHTGPSDEMHFMLRNQEILRGLDERVKILVWQFRLMVDLDDFEVFPWGAHMYNHLIFLFKHALDGRREWFERRQQKKGADVHMSETYNIYGLSYALLMFLRTELVPIEAERGESYYTAIEEALPDSVSAKLSDIKGSEPEHRCGSEQMHLDK</sequence>
<gene>
    <name evidence="1" type="ORF">Ddye_026201</name>
</gene>
<name>A0AAD9TMA2_9ROSI</name>
<comment type="caution">
    <text evidence="1">The sequence shown here is derived from an EMBL/GenBank/DDBJ whole genome shotgun (WGS) entry which is preliminary data.</text>
</comment>
<protein>
    <submittedName>
        <fullName evidence="1">Uncharacterized protein</fullName>
    </submittedName>
</protein>